<reference evidence="2" key="1">
    <citation type="submission" date="2022-02" db="EMBL/GenBank/DDBJ databases">
        <authorList>
            <person name="Lee M."/>
            <person name="Kim S.-J."/>
            <person name="Jung M.-Y."/>
        </authorList>
    </citation>
    <scope>NUCLEOTIDE SEQUENCE</scope>
    <source>
        <strain evidence="2">JHP9</strain>
    </source>
</reference>
<evidence type="ECO:0000313" key="3">
    <source>
        <dbReference type="Proteomes" id="UP001203761"/>
    </source>
</evidence>
<protein>
    <recommendedName>
        <fullName evidence="4">Alpha/beta hydrolase</fullName>
    </recommendedName>
</protein>
<feature type="compositionally biased region" description="Low complexity" evidence="1">
    <location>
        <begin position="85"/>
        <end position="104"/>
    </location>
</feature>
<evidence type="ECO:0000313" key="2">
    <source>
        <dbReference type="EMBL" id="MCL6422144.1"/>
    </source>
</evidence>
<dbReference type="EMBL" id="JAKNCJ010000001">
    <property type="protein sequence ID" value="MCL6422144.1"/>
    <property type="molecule type" value="Genomic_DNA"/>
</dbReference>
<keyword evidence="3" id="KW-1185">Reference proteome</keyword>
<dbReference type="Proteomes" id="UP001203761">
    <property type="component" value="Unassembled WGS sequence"/>
</dbReference>
<feature type="region of interest" description="Disordered" evidence="1">
    <location>
        <begin position="80"/>
        <end position="104"/>
    </location>
</feature>
<name>A0ABT0QWW1_9MICO</name>
<gene>
    <name evidence="2" type="ORF">Bequi_01845</name>
</gene>
<dbReference type="RefSeq" id="WP_249736301.1">
    <property type="nucleotide sequence ID" value="NZ_JAKNCJ010000001.1"/>
</dbReference>
<accession>A0ABT0QWW1</accession>
<sequence length="591" mass="60259">MSGFLGMDVEAARARAAQWEQHSAELLGSATALGGAVRAAVWEGPDAEAFREDWTARADAPWREAAEALARCARDLERHAAQQEAASATDSAAPTAPSGPAGPAPAYAGIGTPMYGLAGGYQGIGTPMYGRAGGPPAALSSAWGGTAAGRAPGPSLVADRTEVELITPLDWMMARFPGGAANPRVQTLDAHVDNLARIALESSPLGRPASASELIAGGILVAGSAAALSPPGLARLPDGFLDPRTEVRVRSVQKIESSAAPRSLADLILATDEARRTLPGTDHPFDSSATGQIRIQAVRPADGGEIVYVVHLPPTEGEDISSPFAWGPQGNPSDWGADVQLVAGERTASMAQVEAAMATPGADGEPLVPAGARVLLVSHSQGGIVAAALAADPLVNSTSGAEGTYRITHSLSVGSPVESLSAARNGTQVVNVAHGPMVPAVPPDGDALLLGSYGTIAGDTMTAPVLVGDPRDMLGHLLNIPDLVPTADVGGLRLGIPLAGGPGATDIVLPTPRGEHGGEGLMQDRHNSVQRGSGEVDGLAGYYGTLREHQDTDPQLSALQRDLEGTYIGPGVQLVGDVVVETSREDLRPGS</sequence>
<comment type="caution">
    <text evidence="2">The sequence shown here is derived from an EMBL/GenBank/DDBJ whole genome shotgun (WGS) entry which is preliminary data.</text>
</comment>
<evidence type="ECO:0000256" key="1">
    <source>
        <dbReference type="SAM" id="MobiDB-lite"/>
    </source>
</evidence>
<organism evidence="2 3">
    <name type="scientific">Brachybacterium equifaecis</name>
    <dbReference type="NCBI Taxonomy" id="2910770"/>
    <lineage>
        <taxon>Bacteria</taxon>
        <taxon>Bacillati</taxon>
        <taxon>Actinomycetota</taxon>
        <taxon>Actinomycetes</taxon>
        <taxon>Micrococcales</taxon>
        <taxon>Dermabacteraceae</taxon>
        <taxon>Brachybacterium</taxon>
    </lineage>
</organism>
<proteinExistence type="predicted"/>
<evidence type="ECO:0008006" key="4">
    <source>
        <dbReference type="Google" id="ProtNLM"/>
    </source>
</evidence>